<dbReference type="PRINTS" id="PR00111">
    <property type="entry name" value="ABHYDROLASE"/>
</dbReference>
<reference evidence="2" key="1">
    <citation type="submission" date="2021-03" db="EMBL/GenBank/DDBJ databases">
        <title>Proteiniclasticum marinus sp. nov., isolated from tidal flat sediment.</title>
        <authorList>
            <person name="Namirimu T."/>
            <person name="Yang J.-A."/>
            <person name="Yang S.-H."/>
            <person name="Kim Y.-J."/>
            <person name="Kwon K.K."/>
        </authorList>
    </citation>
    <scope>NUCLEOTIDE SEQUENCE</scope>
    <source>
        <strain evidence="2">SCR006</strain>
    </source>
</reference>
<dbReference type="AlphaFoldDB" id="A0A939H9J4"/>
<dbReference type="PANTHER" id="PTHR43798:SF33">
    <property type="entry name" value="HYDROLASE, PUTATIVE (AFU_ORTHOLOGUE AFUA_2G14860)-RELATED"/>
    <property type="match status" value="1"/>
</dbReference>
<dbReference type="EMBL" id="JAFNJU010000005">
    <property type="protein sequence ID" value="MBO1265039.1"/>
    <property type="molecule type" value="Genomic_DNA"/>
</dbReference>
<organism evidence="2 3">
    <name type="scientific">Proteiniclasticum aestuarii</name>
    <dbReference type="NCBI Taxonomy" id="2817862"/>
    <lineage>
        <taxon>Bacteria</taxon>
        <taxon>Bacillati</taxon>
        <taxon>Bacillota</taxon>
        <taxon>Clostridia</taxon>
        <taxon>Eubacteriales</taxon>
        <taxon>Clostridiaceae</taxon>
        <taxon>Proteiniclasticum</taxon>
    </lineage>
</organism>
<protein>
    <submittedName>
        <fullName evidence="2">Alpha/beta hydrolase</fullName>
    </submittedName>
</protein>
<dbReference type="Proteomes" id="UP000664218">
    <property type="component" value="Unassembled WGS sequence"/>
</dbReference>
<dbReference type="InterPro" id="IPR050266">
    <property type="entry name" value="AB_hydrolase_sf"/>
</dbReference>
<dbReference type="RefSeq" id="WP_207599558.1">
    <property type="nucleotide sequence ID" value="NZ_JAFNJU010000005.1"/>
</dbReference>
<comment type="caution">
    <text evidence="2">The sequence shown here is derived from an EMBL/GenBank/DDBJ whole genome shotgun (WGS) entry which is preliminary data.</text>
</comment>
<accession>A0A939H9J4</accession>
<feature type="domain" description="AB hydrolase-1" evidence="1">
    <location>
        <begin position="20"/>
        <end position="250"/>
    </location>
</feature>
<dbReference type="GO" id="GO:0016787">
    <property type="term" value="F:hydrolase activity"/>
    <property type="evidence" value="ECO:0007669"/>
    <property type="project" value="UniProtKB-KW"/>
</dbReference>
<keyword evidence="2" id="KW-0378">Hydrolase</keyword>
<dbReference type="Gene3D" id="3.40.50.1820">
    <property type="entry name" value="alpha/beta hydrolase"/>
    <property type="match status" value="1"/>
</dbReference>
<keyword evidence="3" id="KW-1185">Reference proteome</keyword>
<dbReference type="PANTHER" id="PTHR43798">
    <property type="entry name" value="MONOACYLGLYCEROL LIPASE"/>
    <property type="match status" value="1"/>
</dbReference>
<dbReference type="GO" id="GO:0016020">
    <property type="term" value="C:membrane"/>
    <property type="evidence" value="ECO:0007669"/>
    <property type="project" value="TreeGrafter"/>
</dbReference>
<evidence type="ECO:0000313" key="3">
    <source>
        <dbReference type="Proteomes" id="UP000664218"/>
    </source>
</evidence>
<dbReference type="InterPro" id="IPR000073">
    <property type="entry name" value="AB_hydrolase_1"/>
</dbReference>
<evidence type="ECO:0000313" key="2">
    <source>
        <dbReference type="EMBL" id="MBO1265039.1"/>
    </source>
</evidence>
<proteinExistence type="predicted"/>
<name>A0A939H9J4_9CLOT</name>
<dbReference type="Pfam" id="PF00561">
    <property type="entry name" value="Abhydrolase_1"/>
    <property type="match status" value="1"/>
</dbReference>
<sequence>MAYFSVNGKKVYYETHGEGKPLILLNGIMMSTKSWTIFKETFSHQNRLILVDFLDQGQSDKVFEPYTQELQVEVVKGLIEELGYEKVNLLGISYGGEVALQFIVKYEHLVDRLVLFNTTYRTSPWLKDIGDAWNLSRGDAMDYYLTTIPVIYSPSFYNRNRAWMEARKKLLTDTVFSDKDFMDSMVRLTVSAENHDVREELKGIRTKTLIVSSEHDFVTPKEEQQELHRLLENSDYVLLPDTGHGSMYEQPALFTALTLGYVNAKDLSMSVL</sequence>
<dbReference type="InterPro" id="IPR029058">
    <property type="entry name" value="AB_hydrolase_fold"/>
</dbReference>
<gene>
    <name evidence="2" type="ORF">J3A84_08375</name>
</gene>
<evidence type="ECO:0000259" key="1">
    <source>
        <dbReference type="Pfam" id="PF00561"/>
    </source>
</evidence>
<dbReference type="SUPFAM" id="SSF53474">
    <property type="entry name" value="alpha/beta-Hydrolases"/>
    <property type="match status" value="1"/>
</dbReference>